<dbReference type="PANTHER" id="PTHR15486:SF0">
    <property type="entry name" value="GLYCEROL-3-PHOSPHATE ACYLTRANSFERASE 1"/>
    <property type="match status" value="1"/>
</dbReference>
<protein>
    <submittedName>
        <fullName evidence="10">Glycerol-3-phosphate acyltransferase 1</fullName>
    </submittedName>
</protein>
<dbReference type="SUPFAM" id="SSF53098">
    <property type="entry name" value="Ribonuclease H-like"/>
    <property type="match status" value="1"/>
</dbReference>
<organism evidence="10">
    <name type="scientific">Tanacetum cinerariifolium</name>
    <name type="common">Dalmatian daisy</name>
    <name type="synonym">Chrysanthemum cinerariifolium</name>
    <dbReference type="NCBI Taxonomy" id="118510"/>
    <lineage>
        <taxon>Eukaryota</taxon>
        <taxon>Viridiplantae</taxon>
        <taxon>Streptophyta</taxon>
        <taxon>Embryophyta</taxon>
        <taxon>Tracheophyta</taxon>
        <taxon>Spermatophyta</taxon>
        <taxon>Magnoliopsida</taxon>
        <taxon>eudicotyledons</taxon>
        <taxon>Gunneridae</taxon>
        <taxon>Pentapetalae</taxon>
        <taxon>asterids</taxon>
        <taxon>campanulids</taxon>
        <taxon>Asterales</taxon>
        <taxon>Asteraceae</taxon>
        <taxon>Asteroideae</taxon>
        <taxon>Anthemideae</taxon>
        <taxon>Anthemidinae</taxon>
        <taxon>Tanacetum</taxon>
    </lineage>
</organism>
<keyword evidence="4" id="KW-0812">Transmembrane</keyword>
<feature type="compositionally biased region" description="Polar residues" evidence="8">
    <location>
        <begin position="789"/>
        <end position="800"/>
    </location>
</feature>
<proteinExistence type="inferred from homology"/>
<dbReference type="AlphaFoldDB" id="A0A6L2LI22"/>
<dbReference type="GO" id="GO:0016020">
    <property type="term" value="C:membrane"/>
    <property type="evidence" value="ECO:0007669"/>
    <property type="project" value="UniProtKB-SubCell"/>
</dbReference>
<dbReference type="InterPro" id="IPR013103">
    <property type="entry name" value="RVT_2"/>
</dbReference>
<feature type="domain" description="Phospholipid/glycerol acyltransferase" evidence="9">
    <location>
        <begin position="292"/>
        <end position="393"/>
    </location>
</feature>
<evidence type="ECO:0000256" key="6">
    <source>
        <dbReference type="ARBA" id="ARBA00023136"/>
    </source>
</evidence>
<dbReference type="SMART" id="SM00563">
    <property type="entry name" value="PlsC"/>
    <property type="match status" value="1"/>
</dbReference>
<keyword evidence="6" id="KW-0472">Membrane</keyword>
<evidence type="ECO:0000256" key="2">
    <source>
        <dbReference type="ARBA" id="ARBA00007937"/>
    </source>
</evidence>
<dbReference type="GO" id="GO:0003676">
    <property type="term" value="F:nucleic acid binding"/>
    <property type="evidence" value="ECO:0007669"/>
    <property type="project" value="InterPro"/>
</dbReference>
<comment type="caution">
    <text evidence="10">The sequence shown here is derived from an EMBL/GenBank/DDBJ whole genome shotgun (WGS) entry which is preliminary data.</text>
</comment>
<dbReference type="EMBL" id="BKCJ010004249">
    <property type="protein sequence ID" value="GEU59884.1"/>
    <property type="molecule type" value="Genomic_DNA"/>
</dbReference>
<gene>
    <name evidence="10" type="ORF">Tci_031862</name>
</gene>
<accession>A0A6L2LI22</accession>
<dbReference type="CDD" id="cd06551">
    <property type="entry name" value="LPLAT"/>
    <property type="match status" value="1"/>
</dbReference>
<dbReference type="InterPro" id="IPR012337">
    <property type="entry name" value="RNaseH-like_sf"/>
</dbReference>
<dbReference type="PANTHER" id="PTHR15486">
    <property type="entry name" value="ANCIENT UBIQUITOUS PROTEIN"/>
    <property type="match status" value="1"/>
</dbReference>
<keyword evidence="5" id="KW-1133">Transmembrane helix</keyword>
<name>A0A6L2LI22_TANCI</name>
<dbReference type="CDD" id="cd09272">
    <property type="entry name" value="RNase_HI_RT_Ty1"/>
    <property type="match status" value="1"/>
</dbReference>
<dbReference type="Pfam" id="PF07727">
    <property type="entry name" value="RVT_2"/>
    <property type="match status" value="1"/>
</dbReference>
<keyword evidence="7 10" id="KW-0012">Acyltransferase</keyword>
<sequence>MQIFLWKEKRVRLLVGSPRASTTPICSPGSSSTPIYSSGFSTPPRYSSGASTPQSYSLKTLRNVECSNCMHLLDKITVPEATVKMYMHPEQHTVNSAALFHEVYNNMEKLDLELRLMILITFCGMKVKDVEMVGRTVLVKFYLENLNLENYELVSGSKKEVGTRVVVLTSVPRVMVEGFCTEYLSVDKVVGTELHSIGGYFSGFVATSGVVMKHEVVKEWFGDERFLCDEQRRHEDKFKNKNATRKVSKTIGIFLPYKVSIFVGGLTGVKIRVNECDYSWKKKTKEGKGSGVLFVCTHRTLLDPVILTMIANKPLTAVTYSISRISEILSPIKTIRATRDRKKDGEMMNKLLCEGDLIVCPEGTTCREPYLLRFSSLFAELTDEIVPVAMDTHVTMFYGTTAGGLKWLDPFYFMMNPRPTYHVQVLEKLAKELTCGLGNRSSHEVANHIQKQLGHALGFECTKLTRRDKYLILVGNEGVVDDGSKKTKIDSLFDVKDAYNTISKEKSHRGILESSGVSEAKMHATSFATKSFNNNRRIFIDNNNTRGTTIKTIAIESFVSPSSSSFGFTSEQMKKLLSLINYSGSGDFHANMVGANQNLTVSTFGMFIVVDISSLKIIVGHPNGTLATISHVDNLKLTNNVVLYDVLVVPGKCNLVVSFNVSKLLWHNILGHPVDQNLSTLHKDLNISKTSYVPIHEVCHKAKQTREPFPLSNHKSKKLGEVVNLDLWGLYKVPDRKGYRFFLTIVDDFLRAIWVYLLKIKDEVFDVSVSFINMIDNRFQIKLNIVRSQSPNDEGRTSSVKDGCSPLPRHRSTNTTNMYQEEVSATYFDDQSSSEGIHIDFGSSPTLPNNMFDQDNDEHAPSVRNLVDHLKCLQNLMILLLGLIKPIGCKWIFKIKYKASGEIERYKARLVTKGFSQREGFDYDETFSSVIKMVTVRLNKSLYGLKQASRQWNAKLTTTLVEQSKFNYSLYVKSKWYVFVPLLVYVDDIVIIGKDESGINWAICPKTRKSVIGFCVFLRQSMVSWKSKKSKTLSKSFAEAEYISMTSATCEVIWLGDLLHSLGLKGLYPVELFYDNSSTIRIAANHVFHERTKHFELDVHLVREKFSTRIIKTVKIHIDIQTVDIFTNCLGIVPHNLFYKNHGTQDMFTVKAVDRAQGKNDTAS</sequence>
<dbReference type="InterPro" id="IPR056462">
    <property type="entry name" value="HAD_RAM2/GPAT1-8"/>
</dbReference>
<evidence type="ECO:0000256" key="8">
    <source>
        <dbReference type="SAM" id="MobiDB-lite"/>
    </source>
</evidence>
<dbReference type="GO" id="GO:0010143">
    <property type="term" value="P:cutin biosynthetic process"/>
    <property type="evidence" value="ECO:0007669"/>
    <property type="project" value="TreeGrafter"/>
</dbReference>
<feature type="region of interest" description="Disordered" evidence="8">
    <location>
        <begin position="789"/>
        <end position="815"/>
    </location>
</feature>
<dbReference type="InterPro" id="IPR036397">
    <property type="entry name" value="RNaseH_sf"/>
</dbReference>
<dbReference type="Pfam" id="PF01553">
    <property type="entry name" value="Acyltransferase"/>
    <property type="match status" value="1"/>
</dbReference>
<dbReference type="SUPFAM" id="SSF56672">
    <property type="entry name" value="DNA/RNA polymerases"/>
    <property type="match status" value="1"/>
</dbReference>
<dbReference type="GO" id="GO:0016791">
    <property type="term" value="F:phosphatase activity"/>
    <property type="evidence" value="ECO:0007669"/>
    <property type="project" value="TreeGrafter"/>
</dbReference>
<evidence type="ECO:0000256" key="1">
    <source>
        <dbReference type="ARBA" id="ARBA00004141"/>
    </source>
</evidence>
<evidence type="ECO:0000256" key="3">
    <source>
        <dbReference type="ARBA" id="ARBA00022679"/>
    </source>
</evidence>
<evidence type="ECO:0000256" key="7">
    <source>
        <dbReference type="ARBA" id="ARBA00023315"/>
    </source>
</evidence>
<dbReference type="GO" id="GO:0090447">
    <property type="term" value="F:glycerol-3-phosphate 2-O-acyltransferase activity"/>
    <property type="evidence" value="ECO:0007669"/>
    <property type="project" value="TreeGrafter"/>
</dbReference>
<evidence type="ECO:0000259" key="9">
    <source>
        <dbReference type="SMART" id="SM00563"/>
    </source>
</evidence>
<reference evidence="10" key="1">
    <citation type="journal article" date="2019" name="Sci. Rep.">
        <title>Draft genome of Tanacetum cinerariifolium, the natural source of mosquito coil.</title>
        <authorList>
            <person name="Yamashiro T."/>
            <person name="Shiraishi A."/>
            <person name="Satake H."/>
            <person name="Nakayama K."/>
        </authorList>
    </citation>
    <scope>NUCLEOTIDE SEQUENCE</scope>
</reference>
<dbReference type="Gene3D" id="3.30.420.10">
    <property type="entry name" value="Ribonuclease H-like superfamily/Ribonuclease H"/>
    <property type="match status" value="1"/>
</dbReference>
<comment type="subcellular location">
    <subcellularLocation>
        <location evidence="1">Membrane</location>
        <topology evidence="1">Multi-pass membrane protein</topology>
    </subcellularLocation>
</comment>
<dbReference type="InterPro" id="IPR043502">
    <property type="entry name" value="DNA/RNA_pol_sf"/>
</dbReference>
<evidence type="ECO:0000313" key="10">
    <source>
        <dbReference type="EMBL" id="GEU59884.1"/>
    </source>
</evidence>
<evidence type="ECO:0000256" key="4">
    <source>
        <dbReference type="ARBA" id="ARBA00022692"/>
    </source>
</evidence>
<comment type="similarity">
    <text evidence="2">Belongs to the GPAT/DAPAT family.</text>
</comment>
<dbReference type="InterPro" id="IPR002123">
    <property type="entry name" value="Plipid/glycerol_acylTrfase"/>
</dbReference>
<dbReference type="Pfam" id="PF23270">
    <property type="entry name" value="HAD_RAM2_N"/>
    <property type="match status" value="1"/>
</dbReference>
<dbReference type="SUPFAM" id="SSF69593">
    <property type="entry name" value="Glycerol-3-phosphate (1)-acyltransferase"/>
    <property type="match status" value="1"/>
</dbReference>
<evidence type="ECO:0000256" key="5">
    <source>
        <dbReference type="ARBA" id="ARBA00022989"/>
    </source>
</evidence>
<keyword evidence="3 10" id="KW-0808">Transferase</keyword>